<dbReference type="Gramene" id="LPERR09G06350.1">
    <property type="protein sequence ID" value="LPERR09G06350.1"/>
    <property type="gene ID" value="LPERR09G06350"/>
</dbReference>
<keyword evidence="1" id="KW-0472">Membrane</keyword>
<dbReference type="HOGENOM" id="CLU_1246957_0_0_1"/>
<sequence>MDALNLVCFSGELTVTGYDTTAVAHSDVQSHLDCMYARHVRMVTSSDAAAAARANGEASSSSGEEENATASIAAAVLLRDAARGLAAWTRQGGAARALLVASVSPFHLPTPRAEIVVGSVALAALTGLVVVVFVLVAATTSAAAVSVLVCLPLLAAAYIGALSVVVFVVAATTAATLIAITIATGKIHQHSRLLLSSAWCMPYTFFFYKKKVHFAVGKQLLV</sequence>
<dbReference type="STRING" id="77586.A0A0D9XDF3"/>
<name>A0A0D9XDF3_9ORYZ</name>
<reference evidence="2" key="3">
    <citation type="submission" date="2015-04" db="UniProtKB">
        <authorList>
            <consortium name="EnsemblPlants"/>
        </authorList>
    </citation>
    <scope>IDENTIFICATION</scope>
</reference>
<organism evidence="2 3">
    <name type="scientific">Leersia perrieri</name>
    <dbReference type="NCBI Taxonomy" id="77586"/>
    <lineage>
        <taxon>Eukaryota</taxon>
        <taxon>Viridiplantae</taxon>
        <taxon>Streptophyta</taxon>
        <taxon>Embryophyta</taxon>
        <taxon>Tracheophyta</taxon>
        <taxon>Spermatophyta</taxon>
        <taxon>Magnoliopsida</taxon>
        <taxon>Liliopsida</taxon>
        <taxon>Poales</taxon>
        <taxon>Poaceae</taxon>
        <taxon>BOP clade</taxon>
        <taxon>Oryzoideae</taxon>
        <taxon>Oryzeae</taxon>
        <taxon>Oryzinae</taxon>
        <taxon>Leersia</taxon>
    </lineage>
</organism>
<feature type="transmembrane region" description="Helical" evidence="1">
    <location>
        <begin position="115"/>
        <end position="138"/>
    </location>
</feature>
<dbReference type="EnsemblPlants" id="LPERR09G06350.1">
    <property type="protein sequence ID" value="LPERR09G06350.1"/>
    <property type="gene ID" value="LPERR09G06350"/>
</dbReference>
<protein>
    <submittedName>
        <fullName evidence="2">Uncharacterized protein</fullName>
    </submittedName>
</protein>
<dbReference type="PANTHER" id="PTHR35508">
    <property type="entry name" value="VOLTAGE-DEPENDENT L-TYPE CALCIUM CHANNEL SUBUNIT"/>
    <property type="match status" value="1"/>
</dbReference>
<dbReference type="PANTHER" id="PTHR35508:SF2">
    <property type="entry name" value="OS09G0395000 PROTEIN"/>
    <property type="match status" value="1"/>
</dbReference>
<dbReference type="AlphaFoldDB" id="A0A0D9XDF3"/>
<reference evidence="2 3" key="1">
    <citation type="submission" date="2012-08" db="EMBL/GenBank/DDBJ databases">
        <title>Oryza genome evolution.</title>
        <authorList>
            <person name="Wing R.A."/>
        </authorList>
    </citation>
    <scope>NUCLEOTIDE SEQUENCE</scope>
</reference>
<feature type="transmembrane region" description="Helical" evidence="1">
    <location>
        <begin position="158"/>
        <end position="183"/>
    </location>
</feature>
<evidence type="ECO:0000313" key="3">
    <source>
        <dbReference type="Proteomes" id="UP000032180"/>
    </source>
</evidence>
<keyword evidence="3" id="KW-1185">Reference proteome</keyword>
<evidence type="ECO:0000256" key="1">
    <source>
        <dbReference type="SAM" id="Phobius"/>
    </source>
</evidence>
<proteinExistence type="predicted"/>
<dbReference type="Proteomes" id="UP000032180">
    <property type="component" value="Chromosome 9"/>
</dbReference>
<accession>A0A0D9XDF3</accession>
<keyword evidence="1" id="KW-0812">Transmembrane</keyword>
<evidence type="ECO:0000313" key="2">
    <source>
        <dbReference type="EnsemblPlants" id="LPERR09G06350.1"/>
    </source>
</evidence>
<keyword evidence="1" id="KW-1133">Transmembrane helix</keyword>
<reference evidence="3" key="2">
    <citation type="submission" date="2013-12" db="EMBL/GenBank/DDBJ databases">
        <authorList>
            <person name="Yu Y."/>
            <person name="Lee S."/>
            <person name="de Baynast K."/>
            <person name="Wissotski M."/>
            <person name="Liu L."/>
            <person name="Talag J."/>
            <person name="Goicoechea J."/>
            <person name="Angelova A."/>
            <person name="Jetty R."/>
            <person name="Kudrna D."/>
            <person name="Golser W."/>
            <person name="Rivera L."/>
            <person name="Zhang J."/>
            <person name="Wing R."/>
        </authorList>
    </citation>
    <scope>NUCLEOTIDE SEQUENCE</scope>
</reference>